<accession>A0AAN9X235</accession>
<gene>
    <name evidence="2" type="ORF">VNO78_28970</name>
</gene>
<dbReference type="AlphaFoldDB" id="A0AAN9X235"/>
<protein>
    <submittedName>
        <fullName evidence="2">Uncharacterized protein</fullName>
    </submittedName>
</protein>
<sequence length="265" mass="30043">MSHHKATTFRSGQSLDILLVTDAVSLEKKVCINGIIFALTLVEEAHVPLGFIHNNPQHLGGYDDFVAICNHIKMAIKSINVDSPEICYSVENHHENVPRGRERVLPDAIISVQGSCGNPLGARNHEDKHNRPLSAVWDNNLEHDTWKKWISHWFRTSMVWKHIRPVASLSCKMCKHIKARDDNAHETKWRLTLSMEKMLGVFVKESWGSCLVDIVVELVKEGTPKVRRGRPRDEGFKVEGGCLKKGREGKCGYKGKGEHEKEEDE</sequence>
<proteinExistence type="predicted"/>
<evidence type="ECO:0000313" key="2">
    <source>
        <dbReference type="EMBL" id="KAK7383296.1"/>
    </source>
</evidence>
<keyword evidence="3" id="KW-1185">Reference proteome</keyword>
<comment type="caution">
    <text evidence="2">The sequence shown here is derived from an EMBL/GenBank/DDBJ whole genome shotgun (WGS) entry which is preliminary data.</text>
</comment>
<evidence type="ECO:0000313" key="3">
    <source>
        <dbReference type="Proteomes" id="UP001386955"/>
    </source>
</evidence>
<organism evidence="2 3">
    <name type="scientific">Psophocarpus tetragonolobus</name>
    <name type="common">Winged bean</name>
    <name type="synonym">Dolichos tetragonolobus</name>
    <dbReference type="NCBI Taxonomy" id="3891"/>
    <lineage>
        <taxon>Eukaryota</taxon>
        <taxon>Viridiplantae</taxon>
        <taxon>Streptophyta</taxon>
        <taxon>Embryophyta</taxon>
        <taxon>Tracheophyta</taxon>
        <taxon>Spermatophyta</taxon>
        <taxon>Magnoliopsida</taxon>
        <taxon>eudicotyledons</taxon>
        <taxon>Gunneridae</taxon>
        <taxon>Pentapetalae</taxon>
        <taxon>rosids</taxon>
        <taxon>fabids</taxon>
        <taxon>Fabales</taxon>
        <taxon>Fabaceae</taxon>
        <taxon>Papilionoideae</taxon>
        <taxon>50 kb inversion clade</taxon>
        <taxon>NPAAA clade</taxon>
        <taxon>indigoferoid/millettioid clade</taxon>
        <taxon>Phaseoleae</taxon>
        <taxon>Psophocarpus</taxon>
    </lineage>
</organism>
<name>A0AAN9X235_PSOTE</name>
<dbReference type="Proteomes" id="UP001386955">
    <property type="component" value="Unassembled WGS sequence"/>
</dbReference>
<reference evidence="2 3" key="1">
    <citation type="submission" date="2024-01" db="EMBL/GenBank/DDBJ databases">
        <title>The genomes of 5 underutilized Papilionoideae crops provide insights into root nodulation and disease resistanc.</title>
        <authorList>
            <person name="Jiang F."/>
        </authorList>
    </citation>
    <scope>NUCLEOTIDE SEQUENCE [LARGE SCALE GENOMIC DNA]</scope>
    <source>
        <strain evidence="2">DUOXIRENSHENG_FW03</strain>
        <tissue evidence="2">Leaves</tissue>
    </source>
</reference>
<feature type="region of interest" description="Disordered" evidence="1">
    <location>
        <begin position="246"/>
        <end position="265"/>
    </location>
</feature>
<evidence type="ECO:0000256" key="1">
    <source>
        <dbReference type="SAM" id="MobiDB-lite"/>
    </source>
</evidence>
<dbReference type="EMBL" id="JAYMYS010000008">
    <property type="protein sequence ID" value="KAK7383296.1"/>
    <property type="molecule type" value="Genomic_DNA"/>
</dbReference>